<dbReference type="Proteomes" id="UP000218181">
    <property type="component" value="Unassembled WGS sequence"/>
</dbReference>
<name>A0A2A5RPA9_9LACT</name>
<accession>A0A2A5RPA9</accession>
<dbReference type="OrthoDB" id="2200206at2"/>
<evidence type="ECO:0000313" key="2">
    <source>
        <dbReference type="Proteomes" id="UP000218181"/>
    </source>
</evidence>
<organism evidence="1 2">
    <name type="scientific">Lactococcus fujiensis JCM 16395</name>
    <dbReference type="NCBI Taxonomy" id="1291764"/>
    <lineage>
        <taxon>Bacteria</taxon>
        <taxon>Bacillati</taxon>
        <taxon>Bacillota</taxon>
        <taxon>Bacilli</taxon>
        <taxon>Lactobacillales</taxon>
        <taxon>Streptococcaceae</taxon>
        <taxon>Lactococcus</taxon>
    </lineage>
</organism>
<keyword evidence="2" id="KW-1185">Reference proteome</keyword>
<dbReference type="EMBL" id="JXJU01000001">
    <property type="protein sequence ID" value="PCS01275.1"/>
    <property type="molecule type" value="Genomic_DNA"/>
</dbReference>
<comment type="caution">
    <text evidence="1">The sequence shown here is derived from an EMBL/GenBank/DDBJ whole genome shotgun (WGS) entry which is preliminary data.</text>
</comment>
<dbReference type="STRING" id="1291764.GCA_001311235_00574"/>
<dbReference type="RefSeq" id="WP_096816791.1">
    <property type="nucleotide sequence ID" value="NZ_JXJU01000001.1"/>
</dbReference>
<evidence type="ECO:0008006" key="3">
    <source>
        <dbReference type="Google" id="ProtNLM"/>
    </source>
</evidence>
<protein>
    <recommendedName>
        <fullName evidence="3">Cystathionine beta-lyase</fullName>
    </recommendedName>
</protein>
<dbReference type="AlphaFoldDB" id="A0A2A5RPA9"/>
<gene>
    <name evidence="1" type="ORF">RT41_GL000039</name>
</gene>
<proteinExistence type="predicted"/>
<sequence length="221" mass="26100">MNKKWLDLAMKYGGFMEQDRVFLENRLASLTNEEDKKLLVTPPASVLNAYFAELYQKRSPKEATDYFFSLSKALDLFQDDPNFHLEGKQNTENFRFIRLNLSGKSFGFCFKNDKEEAIVFSEFPIKISRELLFEISQIFPDYLICQSEHQILMRPAHFKTPFESMESLSALTDLAENDQYMRLSSYNIDDLFESAEKVGYFEKPTLQFHQKLFYLFIKKFI</sequence>
<evidence type="ECO:0000313" key="1">
    <source>
        <dbReference type="EMBL" id="PCS01275.1"/>
    </source>
</evidence>
<reference evidence="1 2" key="1">
    <citation type="submission" date="2014-12" db="EMBL/GenBank/DDBJ databases">
        <title>Draft genome sequences of 10 type strains of Lactococcus.</title>
        <authorList>
            <person name="Sun Z."/>
            <person name="Zhong Z."/>
            <person name="Liu W."/>
            <person name="Zhang W."/>
            <person name="Zhang H."/>
        </authorList>
    </citation>
    <scope>NUCLEOTIDE SEQUENCE [LARGE SCALE GENOMIC DNA]</scope>
    <source>
        <strain evidence="1 2">JCM 16395</strain>
    </source>
</reference>